<organism evidence="1 2">
    <name type="scientific">Chelativorans salis</name>
    <dbReference type="NCBI Taxonomy" id="2978478"/>
    <lineage>
        <taxon>Bacteria</taxon>
        <taxon>Pseudomonadati</taxon>
        <taxon>Pseudomonadota</taxon>
        <taxon>Alphaproteobacteria</taxon>
        <taxon>Hyphomicrobiales</taxon>
        <taxon>Phyllobacteriaceae</taxon>
        <taxon>Chelativorans</taxon>
    </lineage>
</organism>
<keyword evidence="2" id="KW-1185">Reference proteome</keyword>
<dbReference type="Pfam" id="PF13671">
    <property type="entry name" value="AAA_33"/>
    <property type="match status" value="1"/>
</dbReference>
<accession>A0ABT2LUI7</accession>
<sequence length="174" mass="19554">MNRSPGIKRLWSISVATLHLMVGLPGSGKTTLARKLEAECSALRLTVDEWHVRLFGSDVHDDSDEADFSKHNARHAAIESLLWEAAARVLVLGVDVILDFGFWTRSERDELRAKAQDLGAGFKIHFADASEELLLERIKARNAQLPPGTFHIPEIKLKEWMRSFEPPSPDEFIA</sequence>
<evidence type="ECO:0000313" key="2">
    <source>
        <dbReference type="Proteomes" id="UP001320831"/>
    </source>
</evidence>
<dbReference type="SUPFAM" id="SSF52540">
    <property type="entry name" value="P-loop containing nucleoside triphosphate hydrolases"/>
    <property type="match status" value="1"/>
</dbReference>
<comment type="caution">
    <text evidence="1">The sequence shown here is derived from an EMBL/GenBank/DDBJ whole genome shotgun (WGS) entry which is preliminary data.</text>
</comment>
<protein>
    <submittedName>
        <fullName evidence="1">ATP-binding protein</fullName>
    </submittedName>
</protein>
<gene>
    <name evidence="1" type="ORF">N5A92_22230</name>
</gene>
<dbReference type="Gene3D" id="3.40.50.300">
    <property type="entry name" value="P-loop containing nucleotide triphosphate hydrolases"/>
    <property type="match status" value="1"/>
</dbReference>
<dbReference type="InterPro" id="IPR027417">
    <property type="entry name" value="P-loop_NTPase"/>
</dbReference>
<dbReference type="GO" id="GO:0005524">
    <property type="term" value="F:ATP binding"/>
    <property type="evidence" value="ECO:0007669"/>
    <property type="project" value="UniProtKB-KW"/>
</dbReference>
<reference evidence="1 2" key="1">
    <citation type="submission" date="2022-09" db="EMBL/GenBank/DDBJ databases">
        <title>Chelativorans salina sp. nov., a novel slightly halophilic bacterium isolated from a saline lake sediment enrichment.</title>
        <authorList>
            <person name="Gao L."/>
            <person name="Fang B.-Z."/>
            <person name="Li W.-J."/>
        </authorList>
    </citation>
    <scope>NUCLEOTIDE SEQUENCE [LARGE SCALE GENOMIC DNA]</scope>
    <source>
        <strain evidence="1 2">EGI FJ00035</strain>
    </source>
</reference>
<dbReference type="EMBL" id="JAOCZP010000009">
    <property type="protein sequence ID" value="MCT7377744.1"/>
    <property type="molecule type" value="Genomic_DNA"/>
</dbReference>
<dbReference type="RefSeq" id="WP_260906413.1">
    <property type="nucleotide sequence ID" value="NZ_JAOCZP010000009.1"/>
</dbReference>
<keyword evidence="1" id="KW-0067">ATP-binding</keyword>
<proteinExistence type="predicted"/>
<evidence type="ECO:0000313" key="1">
    <source>
        <dbReference type="EMBL" id="MCT7377744.1"/>
    </source>
</evidence>
<dbReference type="Proteomes" id="UP001320831">
    <property type="component" value="Unassembled WGS sequence"/>
</dbReference>
<keyword evidence="1" id="KW-0547">Nucleotide-binding</keyword>
<name>A0ABT2LUI7_9HYPH</name>